<dbReference type="GeneID" id="109698682"/>
<evidence type="ECO:0000256" key="6">
    <source>
        <dbReference type="ARBA" id="ARBA00023180"/>
    </source>
</evidence>
<dbReference type="PROSITE" id="PS00134">
    <property type="entry name" value="TRYPSIN_HIS"/>
    <property type="match status" value="1"/>
</dbReference>
<keyword evidence="2" id="KW-0732">Signal</keyword>
<keyword evidence="4 7" id="KW-0720">Serine protease</keyword>
<dbReference type="Proteomes" id="UP001732720">
    <property type="component" value="Chromosome 17"/>
</dbReference>
<dbReference type="Pfam" id="PF00089">
    <property type="entry name" value="Trypsin"/>
    <property type="match status" value="1"/>
</dbReference>
<keyword evidence="3 7" id="KW-0378">Hydrolase</keyword>
<evidence type="ECO:0000313" key="9">
    <source>
        <dbReference type="RefSeq" id="XP_020038622.2"/>
    </source>
</evidence>
<name>A0A8B7W3U3_CASCN</name>
<dbReference type="FunFam" id="2.40.10.10:FF:000039">
    <property type="entry name" value="Brain-specific serine protease 4"/>
    <property type="match status" value="1"/>
</dbReference>
<sequence length="331" mass="35198">MDLALPAILLTVLPGALLGSDSPPTLPPSSVPHSDSSKNLDSVCGRPRASARIVSGQDAQLGQWPWQVSLREYGQHVCGGSLIAKDWVLTAAHCFSQNQPLSAYMVLLGSISSYPEASDAGEFRAVAQYIKHSSYSEGEHSGGDIALVQLASSVSFSDLILPVCLPKPGDPLVPGTLCWVTGWGYINSNTALPPPFTLKEVEQPILDTQTCETYYQENSVSSQDTIILEDMLCAGFENGQKDSCYGDSGGPLVCDIGDVWVQAGVVSWGSECALPRRPGVYTNVSCYTSWIATTIENTDIEENNFSPSLAGTWLSGLLVFLGGALFSLGIA</sequence>
<reference evidence="9" key="1">
    <citation type="submission" date="2025-08" db="UniProtKB">
        <authorList>
            <consortium name="RefSeq"/>
        </authorList>
    </citation>
    <scope>IDENTIFICATION</scope>
</reference>
<keyword evidence="8" id="KW-1185">Reference proteome</keyword>
<dbReference type="RefSeq" id="XP_020038622.2">
    <property type="nucleotide sequence ID" value="XM_020183033.2"/>
</dbReference>
<dbReference type="GO" id="GO:0004252">
    <property type="term" value="F:serine-type endopeptidase activity"/>
    <property type="evidence" value="ECO:0007669"/>
    <property type="project" value="InterPro"/>
</dbReference>
<protein>
    <submittedName>
        <fullName evidence="9">Serine protease 33-like</fullName>
    </submittedName>
</protein>
<dbReference type="PANTHER" id="PTHR24253">
    <property type="entry name" value="TRANSMEMBRANE PROTEASE SERINE"/>
    <property type="match status" value="1"/>
</dbReference>
<evidence type="ECO:0000256" key="7">
    <source>
        <dbReference type="RuleBase" id="RU363034"/>
    </source>
</evidence>
<proteinExistence type="predicted"/>
<dbReference type="PROSITE" id="PS00135">
    <property type="entry name" value="TRYPSIN_SER"/>
    <property type="match status" value="1"/>
</dbReference>
<dbReference type="CDD" id="cd00190">
    <property type="entry name" value="Tryp_SPc"/>
    <property type="match status" value="1"/>
</dbReference>
<dbReference type="InterPro" id="IPR033116">
    <property type="entry name" value="TRYPSIN_SER"/>
</dbReference>
<evidence type="ECO:0000256" key="2">
    <source>
        <dbReference type="ARBA" id="ARBA00022729"/>
    </source>
</evidence>
<dbReference type="PROSITE" id="PS50240">
    <property type="entry name" value="TRYPSIN_DOM"/>
    <property type="match status" value="1"/>
</dbReference>
<dbReference type="Gene3D" id="2.40.10.10">
    <property type="entry name" value="Trypsin-like serine proteases"/>
    <property type="match status" value="2"/>
</dbReference>
<dbReference type="SMART" id="SM00020">
    <property type="entry name" value="Tryp_SPc"/>
    <property type="match status" value="1"/>
</dbReference>
<evidence type="ECO:0000256" key="1">
    <source>
        <dbReference type="ARBA" id="ARBA00022670"/>
    </source>
</evidence>
<dbReference type="KEGG" id="ccan:109698682"/>
<evidence type="ECO:0000256" key="3">
    <source>
        <dbReference type="ARBA" id="ARBA00022801"/>
    </source>
</evidence>
<dbReference type="PRINTS" id="PR00722">
    <property type="entry name" value="CHYMOTRYPSIN"/>
</dbReference>
<dbReference type="InterPro" id="IPR018114">
    <property type="entry name" value="TRYPSIN_HIS"/>
</dbReference>
<dbReference type="GO" id="GO:0006508">
    <property type="term" value="P:proteolysis"/>
    <property type="evidence" value="ECO:0007669"/>
    <property type="project" value="UniProtKB-KW"/>
</dbReference>
<evidence type="ECO:0000256" key="5">
    <source>
        <dbReference type="ARBA" id="ARBA00023157"/>
    </source>
</evidence>
<keyword evidence="1 7" id="KW-0645">Protease</keyword>
<dbReference type="AlphaFoldDB" id="A0A8B7W3U3"/>
<accession>A0A8B7W3U3</accession>
<dbReference type="SUPFAM" id="SSF50494">
    <property type="entry name" value="Trypsin-like serine proteases"/>
    <property type="match status" value="1"/>
</dbReference>
<gene>
    <name evidence="9" type="primary">LOC109698682</name>
</gene>
<dbReference type="InterPro" id="IPR009003">
    <property type="entry name" value="Peptidase_S1_PA"/>
</dbReference>
<evidence type="ECO:0000313" key="8">
    <source>
        <dbReference type="Proteomes" id="UP001732720"/>
    </source>
</evidence>
<dbReference type="OrthoDB" id="93664at2759"/>
<keyword evidence="5" id="KW-1015">Disulfide bond</keyword>
<keyword evidence="6" id="KW-0325">Glycoprotein</keyword>
<dbReference type="InterPro" id="IPR001314">
    <property type="entry name" value="Peptidase_S1A"/>
</dbReference>
<dbReference type="InterPro" id="IPR001254">
    <property type="entry name" value="Trypsin_dom"/>
</dbReference>
<organism evidence="9">
    <name type="scientific">Castor canadensis</name>
    <name type="common">American beaver</name>
    <dbReference type="NCBI Taxonomy" id="51338"/>
    <lineage>
        <taxon>Eukaryota</taxon>
        <taxon>Metazoa</taxon>
        <taxon>Chordata</taxon>
        <taxon>Craniata</taxon>
        <taxon>Vertebrata</taxon>
        <taxon>Euteleostomi</taxon>
        <taxon>Mammalia</taxon>
        <taxon>Eutheria</taxon>
        <taxon>Euarchontoglires</taxon>
        <taxon>Glires</taxon>
        <taxon>Rodentia</taxon>
        <taxon>Castorimorpha</taxon>
        <taxon>Castoridae</taxon>
        <taxon>Castor</taxon>
    </lineage>
</organism>
<dbReference type="InterPro" id="IPR043504">
    <property type="entry name" value="Peptidase_S1_PA_chymotrypsin"/>
</dbReference>
<dbReference type="PANTHER" id="PTHR24253:SF144">
    <property type="entry name" value="CHYMOTRYPSIN-LIKE PROTEASE CTRL-1-RELATED"/>
    <property type="match status" value="1"/>
</dbReference>
<evidence type="ECO:0000256" key="4">
    <source>
        <dbReference type="ARBA" id="ARBA00022825"/>
    </source>
</evidence>